<proteinExistence type="predicted"/>
<keyword evidence="1" id="KW-0472">Membrane</keyword>
<evidence type="ECO:0000256" key="1">
    <source>
        <dbReference type="SAM" id="Phobius"/>
    </source>
</evidence>
<gene>
    <name evidence="2" type="ORF">OE88DRAFT_1642946</name>
</gene>
<dbReference type="AlphaFoldDB" id="A0A5C3NEG5"/>
<keyword evidence="3" id="KW-1185">Reference proteome</keyword>
<name>A0A5C3NEG5_9AGAM</name>
<evidence type="ECO:0000313" key="3">
    <source>
        <dbReference type="Proteomes" id="UP000305948"/>
    </source>
</evidence>
<protein>
    <submittedName>
        <fullName evidence="2">Uncharacterized protein</fullName>
    </submittedName>
</protein>
<reference evidence="2 3" key="1">
    <citation type="journal article" date="2019" name="Nat. Ecol. Evol.">
        <title>Megaphylogeny resolves global patterns of mushroom evolution.</title>
        <authorList>
            <person name="Varga T."/>
            <person name="Krizsan K."/>
            <person name="Foldi C."/>
            <person name="Dima B."/>
            <person name="Sanchez-Garcia M."/>
            <person name="Sanchez-Ramirez S."/>
            <person name="Szollosi G.J."/>
            <person name="Szarkandi J.G."/>
            <person name="Papp V."/>
            <person name="Albert L."/>
            <person name="Andreopoulos W."/>
            <person name="Angelini C."/>
            <person name="Antonin V."/>
            <person name="Barry K.W."/>
            <person name="Bougher N.L."/>
            <person name="Buchanan P."/>
            <person name="Buyck B."/>
            <person name="Bense V."/>
            <person name="Catcheside P."/>
            <person name="Chovatia M."/>
            <person name="Cooper J."/>
            <person name="Damon W."/>
            <person name="Desjardin D."/>
            <person name="Finy P."/>
            <person name="Geml J."/>
            <person name="Haridas S."/>
            <person name="Hughes K."/>
            <person name="Justo A."/>
            <person name="Karasinski D."/>
            <person name="Kautmanova I."/>
            <person name="Kiss B."/>
            <person name="Kocsube S."/>
            <person name="Kotiranta H."/>
            <person name="LaButti K.M."/>
            <person name="Lechner B.E."/>
            <person name="Liimatainen K."/>
            <person name="Lipzen A."/>
            <person name="Lukacs Z."/>
            <person name="Mihaltcheva S."/>
            <person name="Morgado L.N."/>
            <person name="Niskanen T."/>
            <person name="Noordeloos M.E."/>
            <person name="Ohm R.A."/>
            <person name="Ortiz-Santana B."/>
            <person name="Ovrebo C."/>
            <person name="Racz N."/>
            <person name="Riley R."/>
            <person name="Savchenko A."/>
            <person name="Shiryaev A."/>
            <person name="Soop K."/>
            <person name="Spirin V."/>
            <person name="Szebenyi C."/>
            <person name="Tomsovsky M."/>
            <person name="Tulloss R.E."/>
            <person name="Uehling J."/>
            <person name="Grigoriev I.V."/>
            <person name="Vagvolgyi C."/>
            <person name="Papp T."/>
            <person name="Martin F.M."/>
            <person name="Miettinen O."/>
            <person name="Hibbett D.S."/>
            <person name="Nagy L.G."/>
        </authorList>
    </citation>
    <scope>NUCLEOTIDE SEQUENCE [LARGE SCALE GENOMIC DNA]</scope>
    <source>
        <strain evidence="2 3">OMC1185</strain>
    </source>
</reference>
<dbReference type="OrthoDB" id="2504001at2759"/>
<feature type="transmembrane region" description="Helical" evidence="1">
    <location>
        <begin position="117"/>
        <end position="142"/>
    </location>
</feature>
<keyword evidence="1" id="KW-1133">Transmembrane helix</keyword>
<feature type="transmembrane region" description="Helical" evidence="1">
    <location>
        <begin position="72"/>
        <end position="97"/>
    </location>
</feature>
<accession>A0A5C3NEG5</accession>
<organism evidence="2 3">
    <name type="scientific">Heliocybe sulcata</name>
    <dbReference type="NCBI Taxonomy" id="5364"/>
    <lineage>
        <taxon>Eukaryota</taxon>
        <taxon>Fungi</taxon>
        <taxon>Dikarya</taxon>
        <taxon>Basidiomycota</taxon>
        <taxon>Agaricomycotina</taxon>
        <taxon>Agaricomycetes</taxon>
        <taxon>Gloeophyllales</taxon>
        <taxon>Gloeophyllaceae</taxon>
        <taxon>Heliocybe</taxon>
    </lineage>
</organism>
<sequence>MVFGNMFAKPTYYRPQRTTDSIVVYLAPSQPAPVTLPYELQGHVSPDTWAIRISAVTRVAGQYNKPKIERAWTLLGMLSIVIVPIVIYHVLINRFMINFDRFGFVNSNRDADKFVEARWITFGVFVGMMLLFLVPIAIWKFVGQRRVNMMLANWAKEDRVLRGTDAQLTTWKVKTPGVFRATIQLSVTIPAQPAPTSFHPDAYLPPYLNGASDVYMPARSKADPSGLPRMSTIGTFPITFDEKSKV</sequence>
<evidence type="ECO:0000313" key="2">
    <source>
        <dbReference type="EMBL" id="TFK54428.1"/>
    </source>
</evidence>
<dbReference type="EMBL" id="ML213506">
    <property type="protein sequence ID" value="TFK54428.1"/>
    <property type="molecule type" value="Genomic_DNA"/>
</dbReference>
<dbReference type="STRING" id="5364.A0A5C3NEG5"/>
<dbReference type="Proteomes" id="UP000305948">
    <property type="component" value="Unassembled WGS sequence"/>
</dbReference>
<keyword evidence="1" id="KW-0812">Transmembrane</keyword>